<proteinExistence type="predicted"/>
<keyword evidence="7" id="KW-0067">ATP-binding</keyword>
<dbReference type="GO" id="GO:0005524">
    <property type="term" value="F:ATP binding"/>
    <property type="evidence" value="ECO:0007669"/>
    <property type="project" value="UniProtKB-KW"/>
</dbReference>
<dbReference type="InterPro" id="IPR011102">
    <property type="entry name" value="Sig_transdc_His_kinase_HWE"/>
</dbReference>
<evidence type="ECO:0000256" key="3">
    <source>
        <dbReference type="ARBA" id="ARBA00022553"/>
    </source>
</evidence>
<evidence type="ECO:0000256" key="5">
    <source>
        <dbReference type="ARBA" id="ARBA00022741"/>
    </source>
</evidence>
<dbReference type="Gene3D" id="3.30.565.10">
    <property type="entry name" value="Histidine kinase-like ATPase, C-terminal domain"/>
    <property type="match status" value="1"/>
</dbReference>
<gene>
    <name evidence="9" type="ORF">MHA02_06630</name>
</gene>
<comment type="caution">
    <text evidence="9">The sequence shown here is derived from an EMBL/GenBank/DDBJ whole genome shotgun (WGS) entry which is preliminary data.</text>
</comment>
<dbReference type="SUPFAM" id="SSF55874">
    <property type="entry name" value="ATPase domain of HSP90 chaperone/DNA topoisomerase II/histidine kinase"/>
    <property type="match status" value="1"/>
</dbReference>
<comment type="catalytic activity">
    <reaction evidence="1">
        <text>ATP + protein L-histidine = ADP + protein N-phospho-L-histidine.</text>
        <dbReference type="EC" id="2.7.13.3"/>
    </reaction>
</comment>
<dbReference type="Proteomes" id="UP000321258">
    <property type="component" value="Unassembled WGS sequence"/>
</dbReference>
<keyword evidence="5" id="KW-0547">Nucleotide-binding</keyword>
<dbReference type="PANTHER" id="PTHR41523">
    <property type="entry name" value="TWO-COMPONENT SYSTEM SENSOR PROTEIN"/>
    <property type="match status" value="1"/>
</dbReference>
<keyword evidence="6" id="KW-0418">Kinase</keyword>
<evidence type="ECO:0000256" key="1">
    <source>
        <dbReference type="ARBA" id="ARBA00000085"/>
    </source>
</evidence>
<protein>
    <recommendedName>
        <fullName evidence="2">histidine kinase</fullName>
        <ecNumber evidence="2">2.7.13.3</ecNumber>
    </recommendedName>
</protein>
<dbReference type="SMART" id="SM00911">
    <property type="entry name" value="HWE_HK"/>
    <property type="match status" value="1"/>
</dbReference>
<evidence type="ECO:0000313" key="9">
    <source>
        <dbReference type="EMBL" id="GEO98275.1"/>
    </source>
</evidence>
<dbReference type="AlphaFoldDB" id="A0A512IKS3"/>
<name>A0A512IKS3_9HYPH</name>
<keyword evidence="10" id="KW-1185">Reference proteome</keyword>
<accession>A0A512IKS3</accession>
<evidence type="ECO:0000256" key="7">
    <source>
        <dbReference type="ARBA" id="ARBA00022840"/>
    </source>
</evidence>
<dbReference type="EMBL" id="BJZT01000005">
    <property type="protein sequence ID" value="GEO98275.1"/>
    <property type="molecule type" value="Genomic_DNA"/>
</dbReference>
<dbReference type="InterPro" id="IPR036890">
    <property type="entry name" value="HATPase_C_sf"/>
</dbReference>
<evidence type="ECO:0000256" key="6">
    <source>
        <dbReference type="ARBA" id="ARBA00022777"/>
    </source>
</evidence>
<dbReference type="EC" id="2.7.13.3" evidence="2"/>
<evidence type="ECO:0000313" key="10">
    <source>
        <dbReference type="Proteomes" id="UP000321258"/>
    </source>
</evidence>
<dbReference type="PANTHER" id="PTHR41523:SF7">
    <property type="entry name" value="HISTIDINE KINASE"/>
    <property type="match status" value="1"/>
</dbReference>
<sequence>MKSVMTDRLDKVVFARAPSNAGGNADGVLVDLASTRGDPRAAGLERDLAALRTRLQVSEQAHAVLLARYTQQRLMVNELAHRLKNSLALVQAMVRQVLREPVCAEEARESLTARIVALGQTQGLLIEERHAGAGVARIVETALTPHLGGEPDRVHLAGPAVRLGPGQALALSMALHELATNAVKYGALSVERGRVEVAWRTYRDQGRRRFALRWSEHDGPNVAPPTRRGFGSRLIERSLADAFGGEVEWRPEPGGMVCRINALVQPMGRGPQAALRASRKAACSAARSPSSALPINARVSGTP</sequence>
<evidence type="ECO:0000259" key="8">
    <source>
        <dbReference type="SMART" id="SM00911"/>
    </source>
</evidence>
<dbReference type="GO" id="GO:0004673">
    <property type="term" value="F:protein histidine kinase activity"/>
    <property type="evidence" value="ECO:0007669"/>
    <property type="project" value="UniProtKB-EC"/>
</dbReference>
<dbReference type="Pfam" id="PF07536">
    <property type="entry name" value="HWE_HK"/>
    <property type="match status" value="1"/>
</dbReference>
<organism evidence="9 10">
    <name type="scientific">Methylobacterium haplocladii</name>
    <dbReference type="NCBI Taxonomy" id="1176176"/>
    <lineage>
        <taxon>Bacteria</taxon>
        <taxon>Pseudomonadati</taxon>
        <taxon>Pseudomonadota</taxon>
        <taxon>Alphaproteobacteria</taxon>
        <taxon>Hyphomicrobiales</taxon>
        <taxon>Methylobacteriaceae</taxon>
        <taxon>Methylobacterium</taxon>
    </lineage>
</organism>
<evidence type="ECO:0000256" key="2">
    <source>
        <dbReference type="ARBA" id="ARBA00012438"/>
    </source>
</evidence>
<keyword evidence="3" id="KW-0597">Phosphoprotein</keyword>
<feature type="domain" description="Signal transduction histidine kinase HWE region" evidence="8">
    <location>
        <begin position="78"/>
        <end position="160"/>
    </location>
</feature>
<evidence type="ECO:0000256" key="4">
    <source>
        <dbReference type="ARBA" id="ARBA00022679"/>
    </source>
</evidence>
<reference evidence="9 10" key="1">
    <citation type="submission" date="2019-07" db="EMBL/GenBank/DDBJ databases">
        <title>Whole genome shotgun sequence of Methylobacterium haplocladii NBRC 107714.</title>
        <authorList>
            <person name="Hosoyama A."/>
            <person name="Uohara A."/>
            <person name="Ohji S."/>
            <person name="Ichikawa N."/>
        </authorList>
    </citation>
    <scope>NUCLEOTIDE SEQUENCE [LARGE SCALE GENOMIC DNA]</scope>
    <source>
        <strain evidence="9 10">NBRC 107714</strain>
    </source>
</reference>
<keyword evidence="4" id="KW-0808">Transferase</keyword>